<proteinExistence type="predicted"/>
<keyword evidence="3" id="KW-1185">Reference proteome</keyword>
<organism evidence="2 3">
    <name type="scientific">Arabis nemorensis</name>
    <dbReference type="NCBI Taxonomy" id="586526"/>
    <lineage>
        <taxon>Eukaryota</taxon>
        <taxon>Viridiplantae</taxon>
        <taxon>Streptophyta</taxon>
        <taxon>Embryophyta</taxon>
        <taxon>Tracheophyta</taxon>
        <taxon>Spermatophyta</taxon>
        <taxon>Magnoliopsida</taxon>
        <taxon>eudicotyledons</taxon>
        <taxon>Gunneridae</taxon>
        <taxon>Pentapetalae</taxon>
        <taxon>rosids</taxon>
        <taxon>malvids</taxon>
        <taxon>Brassicales</taxon>
        <taxon>Brassicaceae</taxon>
        <taxon>Arabideae</taxon>
        <taxon>Arabis</taxon>
    </lineage>
</organism>
<feature type="region of interest" description="Disordered" evidence="1">
    <location>
        <begin position="35"/>
        <end position="55"/>
    </location>
</feature>
<feature type="compositionally biased region" description="Basic and acidic residues" evidence="1">
    <location>
        <begin position="46"/>
        <end position="55"/>
    </location>
</feature>
<reference evidence="2" key="1">
    <citation type="submission" date="2019-07" db="EMBL/GenBank/DDBJ databases">
        <authorList>
            <person name="Dittberner H."/>
        </authorList>
    </citation>
    <scope>NUCLEOTIDE SEQUENCE [LARGE SCALE GENOMIC DNA]</scope>
</reference>
<dbReference type="Proteomes" id="UP000489600">
    <property type="component" value="Unassembled WGS sequence"/>
</dbReference>
<protein>
    <submittedName>
        <fullName evidence="2">Uncharacterized protein</fullName>
    </submittedName>
</protein>
<name>A0A565C6H7_9BRAS</name>
<sequence length="241" mass="27386">MEIDKGKGIAAQGVLQEQSISQFWLAFQRCDQESQKLRGVSSGAETSEKHDEKTKKVHEDFLLEAPLVTGSARRGKENEKNLLGPRQSIIRTDTNHGRSQVLELEGVKAKEIVGDPRDLRLDQTEGSDDGNELSIGKSNRPARSTNSWTRQKRNVNGQSWVNVDKQEEECEHNVERVLKRKLSKDDEVTSKLPKTDVGSMGKERFGNQMEQKKQFGYNVDWTVLLAMRHGFTYFLELKLSI</sequence>
<evidence type="ECO:0000313" key="2">
    <source>
        <dbReference type="EMBL" id="VVB09157.1"/>
    </source>
</evidence>
<feature type="region of interest" description="Disordered" evidence="1">
    <location>
        <begin position="72"/>
        <end position="94"/>
    </location>
</feature>
<evidence type="ECO:0000256" key="1">
    <source>
        <dbReference type="SAM" id="MobiDB-lite"/>
    </source>
</evidence>
<accession>A0A565C6H7</accession>
<comment type="caution">
    <text evidence="2">The sequence shown here is derived from an EMBL/GenBank/DDBJ whole genome shotgun (WGS) entry which is preliminary data.</text>
</comment>
<feature type="region of interest" description="Disordered" evidence="1">
    <location>
        <begin position="115"/>
        <end position="149"/>
    </location>
</feature>
<dbReference type="EMBL" id="CABITT030000006">
    <property type="protein sequence ID" value="VVB09157.1"/>
    <property type="molecule type" value="Genomic_DNA"/>
</dbReference>
<gene>
    <name evidence="2" type="ORF">ANE_LOCUS19601</name>
</gene>
<evidence type="ECO:0000313" key="3">
    <source>
        <dbReference type="Proteomes" id="UP000489600"/>
    </source>
</evidence>
<dbReference type="AlphaFoldDB" id="A0A565C6H7"/>